<comment type="caution">
    <text evidence="7">The sequence shown here is derived from an EMBL/GenBank/DDBJ whole genome shotgun (WGS) entry which is preliminary data.</text>
</comment>
<evidence type="ECO:0000313" key="8">
    <source>
        <dbReference type="Proteomes" id="UP001596514"/>
    </source>
</evidence>
<keyword evidence="5" id="KW-0067">ATP-binding</keyword>
<evidence type="ECO:0000256" key="4">
    <source>
        <dbReference type="ARBA" id="ARBA00022777"/>
    </source>
</evidence>
<sequence length="334" mass="33824">MTTPDGNGGRHMIDVLTVGEAMASLHGAGPLRLGGSLGLSVAGAEANVAIGLARLGHTARWAGVIGADELGLLVLRTLRAEAVDVRAVRVDPEHPTGLLIQENRIGDVARVHYYRSGSAGSRLNPADVAAALTSDGRGGSGGDGEVGGGTPRVLHVTGITPALGPEPRAAIEHAVRRARELGARVCLDVNHRARLWDTTEASAVLGGLLPYVDVLVASDGELALVVSGGAEGALLAGVDEVVVKHGAAGAEVWTADDRVALPARPVPVASTIGAGDAFVAGYLSGLLDGLPPAGRLDRGVTLGAFAVATHGDWHGLPTREELGLLSLAAGETVR</sequence>
<dbReference type="Proteomes" id="UP001596514">
    <property type="component" value="Unassembled WGS sequence"/>
</dbReference>
<dbReference type="PANTHER" id="PTHR43085:SF1">
    <property type="entry name" value="PSEUDOURIDINE KINASE-RELATED"/>
    <property type="match status" value="1"/>
</dbReference>
<gene>
    <name evidence="7" type="ORF">ACFQVD_42865</name>
</gene>
<proteinExistence type="inferred from homology"/>
<accession>A0ABW2TEM0</accession>
<dbReference type="RefSeq" id="WP_343966901.1">
    <property type="nucleotide sequence ID" value="NZ_BAAAGK010000045.1"/>
</dbReference>
<keyword evidence="3" id="KW-0547">Nucleotide-binding</keyword>
<dbReference type="CDD" id="cd01166">
    <property type="entry name" value="KdgK"/>
    <property type="match status" value="1"/>
</dbReference>
<evidence type="ECO:0000256" key="5">
    <source>
        <dbReference type="ARBA" id="ARBA00022840"/>
    </source>
</evidence>
<name>A0ABW2TEM0_9ACTN</name>
<feature type="domain" description="Carbohydrate kinase PfkB" evidence="6">
    <location>
        <begin position="14"/>
        <end position="103"/>
    </location>
</feature>
<evidence type="ECO:0000313" key="7">
    <source>
        <dbReference type="EMBL" id="MFC7606859.1"/>
    </source>
</evidence>
<organism evidence="7 8">
    <name type="scientific">Streptosporangium amethystogenes subsp. fukuiense</name>
    <dbReference type="NCBI Taxonomy" id="698418"/>
    <lineage>
        <taxon>Bacteria</taxon>
        <taxon>Bacillati</taxon>
        <taxon>Actinomycetota</taxon>
        <taxon>Actinomycetes</taxon>
        <taxon>Streptosporangiales</taxon>
        <taxon>Streptosporangiaceae</taxon>
        <taxon>Streptosporangium</taxon>
    </lineage>
</organism>
<evidence type="ECO:0000256" key="1">
    <source>
        <dbReference type="ARBA" id="ARBA00010688"/>
    </source>
</evidence>
<dbReference type="PROSITE" id="PS00584">
    <property type="entry name" value="PFKB_KINASES_2"/>
    <property type="match status" value="1"/>
</dbReference>
<protein>
    <submittedName>
        <fullName evidence="7">Sugar kinase</fullName>
    </submittedName>
</protein>
<evidence type="ECO:0000256" key="3">
    <source>
        <dbReference type="ARBA" id="ARBA00022741"/>
    </source>
</evidence>
<dbReference type="GO" id="GO:0016301">
    <property type="term" value="F:kinase activity"/>
    <property type="evidence" value="ECO:0007669"/>
    <property type="project" value="UniProtKB-KW"/>
</dbReference>
<dbReference type="SUPFAM" id="SSF53613">
    <property type="entry name" value="Ribokinase-like"/>
    <property type="match status" value="1"/>
</dbReference>
<comment type="similarity">
    <text evidence="1">Belongs to the carbohydrate kinase PfkB family.</text>
</comment>
<evidence type="ECO:0000259" key="6">
    <source>
        <dbReference type="Pfam" id="PF00294"/>
    </source>
</evidence>
<dbReference type="EMBL" id="JBHTEE010000001">
    <property type="protein sequence ID" value="MFC7606859.1"/>
    <property type="molecule type" value="Genomic_DNA"/>
</dbReference>
<feature type="domain" description="Carbohydrate kinase PfkB" evidence="6">
    <location>
        <begin position="153"/>
        <end position="318"/>
    </location>
</feature>
<dbReference type="PANTHER" id="PTHR43085">
    <property type="entry name" value="HEXOKINASE FAMILY MEMBER"/>
    <property type="match status" value="1"/>
</dbReference>
<dbReference type="InterPro" id="IPR029056">
    <property type="entry name" value="Ribokinase-like"/>
</dbReference>
<dbReference type="InterPro" id="IPR050306">
    <property type="entry name" value="PfkB_Carbo_kinase"/>
</dbReference>
<reference evidence="8" key="1">
    <citation type="journal article" date="2019" name="Int. J. Syst. Evol. Microbiol.">
        <title>The Global Catalogue of Microorganisms (GCM) 10K type strain sequencing project: providing services to taxonomists for standard genome sequencing and annotation.</title>
        <authorList>
            <consortium name="The Broad Institute Genomics Platform"/>
            <consortium name="The Broad Institute Genome Sequencing Center for Infectious Disease"/>
            <person name="Wu L."/>
            <person name="Ma J."/>
        </authorList>
    </citation>
    <scope>NUCLEOTIDE SEQUENCE [LARGE SCALE GENOMIC DNA]</scope>
    <source>
        <strain evidence="8">JCM 10083</strain>
    </source>
</reference>
<dbReference type="InterPro" id="IPR011611">
    <property type="entry name" value="PfkB_dom"/>
</dbReference>
<dbReference type="InterPro" id="IPR002173">
    <property type="entry name" value="Carboh/pur_kinase_PfkB_CS"/>
</dbReference>
<keyword evidence="8" id="KW-1185">Reference proteome</keyword>
<keyword evidence="4 7" id="KW-0418">Kinase</keyword>
<dbReference type="Pfam" id="PF00294">
    <property type="entry name" value="PfkB"/>
    <property type="match status" value="2"/>
</dbReference>
<keyword evidence="2" id="KW-0808">Transferase</keyword>
<evidence type="ECO:0000256" key="2">
    <source>
        <dbReference type="ARBA" id="ARBA00022679"/>
    </source>
</evidence>
<dbReference type="Gene3D" id="3.40.1190.20">
    <property type="match status" value="1"/>
</dbReference>